<dbReference type="AlphaFoldDB" id="A0AAN6W390"/>
<keyword evidence="2 4" id="KW-0863">Zinc-finger</keyword>
<keyword evidence="1" id="KW-0479">Metal-binding</keyword>
<comment type="caution">
    <text evidence="6">The sequence shown here is derived from an EMBL/GenBank/DDBJ whole genome shotgun (WGS) entry which is preliminary data.</text>
</comment>
<accession>A0AAN6W390</accession>
<name>A0AAN6W390_9PEZI</name>
<sequence length="150" mass="17209">MAAPRCTVFYEGLEKDSPKMIPKRYEVCHKTDSLMHCSGCSVYHYCTRDHQAQDWSAHKPTCKQICAKRKRLTPVVALYLTKFRPLQNLKGIKRLRETKPPGSPIPTREEILSILKDKYQCVGNTVDNQPVVNFCNNVGLLTEKMNDLLQ</sequence>
<dbReference type="InterPro" id="IPR002893">
    <property type="entry name" value="Znf_MYND"/>
</dbReference>
<keyword evidence="3" id="KW-0862">Zinc</keyword>
<dbReference type="Pfam" id="PF01753">
    <property type="entry name" value="zf-MYND"/>
    <property type="match status" value="1"/>
</dbReference>
<protein>
    <recommendedName>
        <fullName evidence="5">MYND-type domain-containing protein</fullName>
    </recommendedName>
</protein>
<evidence type="ECO:0000256" key="1">
    <source>
        <dbReference type="ARBA" id="ARBA00022723"/>
    </source>
</evidence>
<evidence type="ECO:0000313" key="6">
    <source>
        <dbReference type="EMBL" id="KAK4174103.1"/>
    </source>
</evidence>
<reference evidence="6" key="2">
    <citation type="submission" date="2023-05" db="EMBL/GenBank/DDBJ databases">
        <authorList>
            <consortium name="Lawrence Berkeley National Laboratory"/>
            <person name="Steindorff A."/>
            <person name="Hensen N."/>
            <person name="Bonometti L."/>
            <person name="Westerberg I."/>
            <person name="Brannstrom I.O."/>
            <person name="Guillou S."/>
            <person name="Cros-Aarteil S."/>
            <person name="Calhoun S."/>
            <person name="Haridas S."/>
            <person name="Kuo A."/>
            <person name="Mondo S."/>
            <person name="Pangilinan J."/>
            <person name="Riley R."/>
            <person name="Labutti K."/>
            <person name="Andreopoulos B."/>
            <person name="Lipzen A."/>
            <person name="Chen C."/>
            <person name="Yanf M."/>
            <person name="Daum C."/>
            <person name="Ng V."/>
            <person name="Clum A."/>
            <person name="Ohm R."/>
            <person name="Martin F."/>
            <person name="Silar P."/>
            <person name="Natvig D."/>
            <person name="Lalanne C."/>
            <person name="Gautier V."/>
            <person name="Ament-Velasquez S.L."/>
            <person name="Kruys A."/>
            <person name="Hutchinson M.I."/>
            <person name="Powell A.J."/>
            <person name="Barry K."/>
            <person name="Miller A.N."/>
            <person name="Grigoriev I.V."/>
            <person name="Debuchy R."/>
            <person name="Gladieux P."/>
            <person name="Thoren M.H."/>
            <person name="Johannesson H."/>
        </authorList>
    </citation>
    <scope>NUCLEOTIDE SEQUENCE</scope>
    <source>
        <strain evidence="6">CBS 892.96</strain>
    </source>
</reference>
<gene>
    <name evidence="6" type="ORF">QBC36DRAFT_292749</name>
</gene>
<dbReference type="SUPFAM" id="SSF144232">
    <property type="entry name" value="HIT/MYND zinc finger-like"/>
    <property type="match status" value="1"/>
</dbReference>
<evidence type="ECO:0000256" key="3">
    <source>
        <dbReference type="ARBA" id="ARBA00022833"/>
    </source>
</evidence>
<evidence type="ECO:0000256" key="2">
    <source>
        <dbReference type="ARBA" id="ARBA00022771"/>
    </source>
</evidence>
<feature type="domain" description="MYND-type" evidence="5">
    <location>
        <begin position="25"/>
        <end position="62"/>
    </location>
</feature>
<evidence type="ECO:0000256" key="4">
    <source>
        <dbReference type="PROSITE-ProRule" id="PRU00134"/>
    </source>
</evidence>
<keyword evidence="7" id="KW-1185">Reference proteome</keyword>
<dbReference type="Gene3D" id="6.10.140.2220">
    <property type="match status" value="1"/>
</dbReference>
<reference evidence="6" key="1">
    <citation type="journal article" date="2023" name="Mol. Phylogenet. Evol.">
        <title>Genome-scale phylogeny and comparative genomics of the fungal order Sordariales.</title>
        <authorList>
            <person name="Hensen N."/>
            <person name="Bonometti L."/>
            <person name="Westerberg I."/>
            <person name="Brannstrom I.O."/>
            <person name="Guillou S."/>
            <person name="Cros-Aarteil S."/>
            <person name="Calhoun S."/>
            <person name="Haridas S."/>
            <person name="Kuo A."/>
            <person name="Mondo S."/>
            <person name="Pangilinan J."/>
            <person name="Riley R."/>
            <person name="LaButti K."/>
            <person name="Andreopoulos B."/>
            <person name="Lipzen A."/>
            <person name="Chen C."/>
            <person name="Yan M."/>
            <person name="Daum C."/>
            <person name="Ng V."/>
            <person name="Clum A."/>
            <person name="Steindorff A."/>
            <person name="Ohm R.A."/>
            <person name="Martin F."/>
            <person name="Silar P."/>
            <person name="Natvig D.O."/>
            <person name="Lalanne C."/>
            <person name="Gautier V."/>
            <person name="Ament-Velasquez S.L."/>
            <person name="Kruys A."/>
            <person name="Hutchinson M.I."/>
            <person name="Powell A.J."/>
            <person name="Barry K."/>
            <person name="Miller A.N."/>
            <person name="Grigoriev I.V."/>
            <person name="Debuchy R."/>
            <person name="Gladieux P."/>
            <person name="Hiltunen Thoren M."/>
            <person name="Johannesson H."/>
        </authorList>
    </citation>
    <scope>NUCLEOTIDE SEQUENCE</scope>
    <source>
        <strain evidence="6">CBS 892.96</strain>
    </source>
</reference>
<dbReference type="EMBL" id="MU866300">
    <property type="protein sequence ID" value="KAK4174103.1"/>
    <property type="molecule type" value="Genomic_DNA"/>
</dbReference>
<dbReference type="Proteomes" id="UP001302321">
    <property type="component" value="Unassembled WGS sequence"/>
</dbReference>
<evidence type="ECO:0000313" key="7">
    <source>
        <dbReference type="Proteomes" id="UP001302321"/>
    </source>
</evidence>
<evidence type="ECO:0000259" key="5">
    <source>
        <dbReference type="PROSITE" id="PS50865"/>
    </source>
</evidence>
<proteinExistence type="predicted"/>
<organism evidence="6 7">
    <name type="scientific">Triangularia setosa</name>
    <dbReference type="NCBI Taxonomy" id="2587417"/>
    <lineage>
        <taxon>Eukaryota</taxon>
        <taxon>Fungi</taxon>
        <taxon>Dikarya</taxon>
        <taxon>Ascomycota</taxon>
        <taxon>Pezizomycotina</taxon>
        <taxon>Sordariomycetes</taxon>
        <taxon>Sordariomycetidae</taxon>
        <taxon>Sordariales</taxon>
        <taxon>Podosporaceae</taxon>
        <taxon>Triangularia</taxon>
    </lineage>
</organism>
<dbReference type="GO" id="GO:0008270">
    <property type="term" value="F:zinc ion binding"/>
    <property type="evidence" value="ECO:0007669"/>
    <property type="project" value="UniProtKB-KW"/>
</dbReference>
<dbReference type="PROSITE" id="PS50865">
    <property type="entry name" value="ZF_MYND_2"/>
    <property type="match status" value="1"/>
</dbReference>